<protein>
    <recommendedName>
        <fullName evidence="5">TNase-like domain-containing protein</fullName>
    </recommendedName>
</protein>
<reference evidence="6" key="1">
    <citation type="journal article" date="2014" name="Int. J. Syst. Evol. Microbiol.">
        <title>Complete genome sequence of Corynebacterium casei LMG S-19264T (=DSM 44701T), isolated from a smear-ripened cheese.</title>
        <authorList>
            <consortium name="US DOE Joint Genome Institute (JGI-PGF)"/>
            <person name="Walter F."/>
            <person name="Albersmeier A."/>
            <person name="Kalinowski J."/>
            <person name="Ruckert C."/>
        </authorList>
    </citation>
    <scope>NUCLEOTIDE SEQUENCE</scope>
    <source>
        <strain evidence="6">VKM Ac-1447</strain>
    </source>
</reference>
<evidence type="ECO:0000256" key="3">
    <source>
        <dbReference type="ARBA" id="ARBA00022801"/>
    </source>
</evidence>
<keyword evidence="1" id="KW-0540">Nuclease</keyword>
<dbReference type="PANTHER" id="PTHR12302:SF3">
    <property type="entry name" value="SERINE_THREONINE-PROTEIN KINASE 31"/>
    <property type="match status" value="1"/>
</dbReference>
<dbReference type="AlphaFoldDB" id="A0A9W6M3K2"/>
<dbReference type="InterPro" id="IPR035437">
    <property type="entry name" value="SNase_OB-fold_sf"/>
</dbReference>
<proteinExistence type="predicted"/>
<dbReference type="InterPro" id="IPR002071">
    <property type="entry name" value="Thermonucl_AS"/>
</dbReference>
<dbReference type="SUPFAM" id="SSF50199">
    <property type="entry name" value="Staphylococcal nuclease"/>
    <property type="match status" value="1"/>
</dbReference>
<dbReference type="EMBL" id="BSEO01000013">
    <property type="protein sequence ID" value="GLJ80160.1"/>
    <property type="molecule type" value="Genomic_DNA"/>
</dbReference>
<keyword evidence="3" id="KW-0378">Hydrolase</keyword>
<dbReference type="Proteomes" id="UP001142317">
    <property type="component" value="Unassembled WGS sequence"/>
</dbReference>
<evidence type="ECO:0000256" key="1">
    <source>
        <dbReference type="ARBA" id="ARBA00022722"/>
    </source>
</evidence>
<organism evidence="6 7">
    <name type="scientific">Microbacterium imperiale</name>
    <dbReference type="NCBI Taxonomy" id="33884"/>
    <lineage>
        <taxon>Bacteria</taxon>
        <taxon>Bacillati</taxon>
        <taxon>Actinomycetota</taxon>
        <taxon>Actinomycetes</taxon>
        <taxon>Micrococcales</taxon>
        <taxon>Microbacteriaceae</taxon>
        <taxon>Microbacterium</taxon>
    </lineage>
</organism>
<evidence type="ECO:0000259" key="5">
    <source>
        <dbReference type="PROSITE" id="PS50830"/>
    </source>
</evidence>
<feature type="chain" id="PRO_5040960423" description="TNase-like domain-containing protein" evidence="4">
    <location>
        <begin position="22"/>
        <end position="173"/>
    </location>
</feature>
<dbReference type="GO" id="GO:0016787">
    <property type="term" value="F:hydrolase activity"/>
    <property type="evidence" value="ECO:0007669"/>
    <property type="project" value="UniProtKB-KW"/>
</dbReference>
<evidence type="ECO:0000256" key="4">
    <source>
        <dbReference type="SAM" id="SignalP"/>
    </source>
</evidence>
<evidence type="ECO:0000256" key="2">
    <source>
        <dbReference type="ARBA" id="ARBA00022759"/>
    </source>
</evidence>
<dbReference type="Pfam" id="PF00565">
    <property type="entry name" value="SNase"/>
    <property type="match status" value="1"/>
</dbReference>
<keyword evidence="4" id="KW-0732">Signal</keyword>
<dbReference type="PROSITE" id="PS50830">
    <property type="entry name" value="TNASE_3"/>
    <property type="match status" value="1"/>
</dbReference>
<reference evidence="6" key="2">
    <citation type="submission" date="2023-01" db="EMBL/GenBank/DDBJ databases">
        <authorList>
            <person name="Sun Q."/>
            <person name="Evtushenko L."/>
        </authorList>
    </citation>
    <scope>NUCLEOTIDE SEQUENCE</scope>
    <source>
        <strain evidence="6">VKM Ac-1447</strain>
    </source>
</reference>
<dbReference type="InterPro" id="IPR016071">
    <property type="entry name" value="Staphylococal_nuclease_OB-fold"/>
</dbReference>
<dbReference type="GO" id="GO:0004519">
    <property type="term" value="F:endonuclease activity"/>
    <property type="evidence" value="ECO:0007669"/>
    <property type="project" value="UniProtKB-KW"/>
</dbReference>
<dbReference type="Gene3D" id="2.40.50.90">
    <property type="match status" value="1"/>
</dbReference>
<dbReference type="PROSITE" id="PS01123">
    <property type="entry name" value="TNASE_1"/>
    <property type="match status" value="1"/>
</dbReference>
<accession>A0A9W6M3K2</accession>
<feature type="signal peptide" evidence="4">
    <location>
        <begin position="1"/>
        <end position="21"/>
    </location>
</feature>
<gene>
    <name evidence="6" type="ORF">GCM10017586_18430</name>
</gene>
<name>A0A9W6M3K2_9MICO</name>
<keyword evidence="2" id="KW-0255">Endonuclease</keyword>
<dbReference type="SMART" id="SM00318">
    <property type="entry name" value="SNc"/>
    <property type="match status" value="1"/>
</dbReference>
<keyword evidence="7" id="KW-1185">Reference proteome</keyword>
<evidence type="ECO:0000313" key="7">
    <source>
        <dbReference type="Proteomes" id="UP001142317"/>
    </source>
</evidence>
<sequence>MSPRRLMLAPILLGVSISVSACVPPSSPNAASSSTSGVVVAVVDGDTIDVDTGAGAQRVRIIGIDTPEIGRGGKADECYAQEAREILDELIYRSDVELIADPTQADVDRYGRLLRHVQHEGHSVALTLIEAGAGYEYTYDAAYDGQDAHRAAQDAAERDRRGLWAACATGGGR</sequence>
<evidence type="ECO:0000313" key="6">
    <source>
        <dbReference type="EMBL" id="GLJ80160.1"/>
    </source>
</evidence>
<comment type="caution">
    <text evidence="6">The sequence shown here is derived from an EMBL/GenBank/DDBJ whole genome shotgun (WGS) entry which is preliminary data.</text>
</comment>
<dbReference type="PROSITE" id="PS51257">
    <property type="entry name" value="PROKAR_LIPOPROTEIN"/>
    <property type="match status" value="1"/>
</dbReference>
<dbReference type="PANTHER" id="PTHR12302">
    <property type="entry name" value="EBNA2 BINDING PROTEIN P100"/>
    <property type="match status" value="1"/>
</dbReference>
<dbReference type="GO" id="GO:0003676">
    <property type="term" value="F:nucleic acid binding"/>
    <property type="evidence" value="ECO:0007669"/>
    <property type="project" value="InterPro"/>
</dbReference>
<feature type="domain" description="TNase-like" evidence="5">
    <location>
        <begin position="33"/>
        <end position="166"/>
    </location>
</feature>